<dbReference type="EMBL" id="CP027806">
    <property type="protein sequence ID" value="AXJ01637.1"/>
    <property type="molecule type" value="Genomic_DNA"/>
</dbReference>
<dbReference type="GO" id="GO:0005737">
    <property type="term" value="C:cytoplasm"/>
    <property type="evidence" value="ECO:0007669"/>
    <property type="project" value="TreeGrafter"/>
</dbReference>
<organism evidence="2 3">
    <name type="scientific">Cyclonatronum proteinivorum</name>
    <dbReference type="NCBI Taxonomy" id="1457365"/>
    <lineage>
        <taxon>Bacteria</taxon>
        <taxon>Pseudomonadati</taxon>
        <taxon>Balneolota</taxon>
        <taxon>Balneolia</taxon>
        <taxon>Balneolales</taxon>
        <taxon>Cyclonatronaceae</taxon>
        <taxon>Cyclonatronum</taxon>
    </lineage>
</organism>
<proteinExistence type="predicted"/>
<dbReference type="KEGG" id="cprv:CYPRO_2395"/>
<dbReference type="PANTHER" id="PTHR48079">
    <property type="entry name" value="PROTEIN YEEZ"/>
    <property type="match status" value="1"/>
</dbReference>
<dbReference type="RefSeq" id="WP_114984807.1">
    <property type="nucleotide sequence ID" value="NZ_CP027806.1"/>
</dbReference>
<reference evidence="2 3" key="1">
    <citation type="submission" date="2018-03" db="EMBL/GenBank/DDBJ databases">
        <title>Phenotypic and genomic properties of Cyclonatronum proteinivorum gen. nov., sp. nov., a haloalkaliphilic bacteroidete from soda lakes possessing Na+-translocating rhodopsin.</title>
        <authorList>
            <person name="Toshchakov S.V."/>
            <person name="Korzhenkov A."/>
            <person name="Samarov N.I."/>
            <person name="Kublanov I.V."/>
            <person name="Muntyan M.S."/>
            <person name="Sorokin D.Y."/>
        </authorList>
    </citation>
    <scope>NUCLEOTIDE SEQUENCE [LARGE SCALE GENOMIC DNA]</scope>
    <source>
        <strain evidence="2 3">Omega</strain>
    </source>
</reference>
<feature type="domain" description="NAD-dependent epimerase/dehydratase" evidence="1">
    <location>
        <begin position="3"/>
        <end position="217"/>
    </location>
</feature>
<dbReference type="GO" id="GO:0004029">
    <property type="term" value="F:aldehyde dehydrogenase (NAD+) activity"/>
    <property type="evidence" value="ECO:0007669"/>
    <property type="project" value="TreeGrafter"/>
</dbReference>
<gene>
    <name evidence="2" type="ORF">CYPRO_2395</name>
</gene>
<dbReference type="InterPro" id="IPR001509">
    <property type="entry name" value="Epimerase_deHydtase"/>
</dbReference>
<keyword evidence="3" id="KW-1185">Reference proteome</keyword>
<name>A0A345UMD5_9BACT</name>
<sequence length="323" mass="35815">MKVFITGATGFIGSHLADALLEDPKNEVRCLVRSDLKWLREKGVIPVKGDLHDLPALQKGLEGADVVFHLAAHVKAPKPEIFYRTNVEATENIIRMAQKAGVPKMVVLSSLAAAGPSFQHPVSESDPMLPVSMYGQSKKEMEEMIHRVAAPGDSITILRPPAVYGPREENILSFFKIASRGICPIVGSGATNRISMVHVADVVQGLLLAWDQTEPGVHTYFVSGPEVYTWNEIKDATARALNKRLITLPLPPKVVSLVGAFSETAGSLVGTYPIMNRDKAREMTLQWTCSIDKIKRELGFKPEYDIREGLAHTITWYRRHRWL</sequence>
<dbReference type="InterPro" id="IPR036291">
    <property type="entry name" value="NAD(P)-bd_dom_sf"/>
</dbReference>
<dbReference type="SUPFAM" id="SSF51735">
    <property type="entry name" value="NAD(P)-binding Rossmann-fold domains"/>
    <property type="match status" value="1"/>
</dbReference>
<dbReference type="PANTHER" id="PTHR48079:SF6">
    <property type="entry name" value="NAD(P)-BINDING DOMAIN-CONTAINING PROTEIN-RELATED"/>
    <property type="match status" value="1"/>
</dbReference>
<protein>
    <submittedName>
        <fullName evidence="2">Nucleoside-diphosphate-sugar epimerase</fullName>
    </submittedName>
</protein>
<dbReference type="Pfam" id="PF01370">
    <property type="entry name" value="Epimerase"/>
    <property type="match status" value="1"/>
</dbReference>
<accession>A0A345UMD5</accession>
<dbReference type="Proteomes" id="UP000254808">
    <property type="component" value="Chromosome"/>
</dbReference>
<dbReference type="Gene3D" id="3.40.50.720">
    <property type="entry name" value="NAD(P)-binding Rossmann-like Domain"/>
    <property type="match status" value="1"/>
</dbReference>
<evidence type="ECO:0000259" key="1">
    <source>
        <dbReference type="Pfam" id="PF01370"/>
    </source>
</evidence>
<dbReference type="AlphaFoldDB" id="A0A345UMD5"/>
<evidence type="ECO:0000313" key="3">
    <source>
        <dbReference type="Proteomes" id="UP000254808"/>
    </source>
</evidence>
<evidence type="ECO:0000313" key="2">
    <source>
        <dbReference type="EMBL" id="AXJ01637.1"/>
    </source>
</evidence>
<dbReference type="OrthoDB" id="1490291at2"/>
<dbReference type="InterPro" id="IPR051783">
    <property type="entry name" value="NAD(P)-dependent_oxidoreduct"/>
</dbReference>